<accession>A0A1H9IZ00</accession>
<proteinExistence type="predicted"/>
<sequence length="80" mass="9388">MSTAEIKLKLFREIDKLDQSKLEQVYGLLFNFLNKENDTEEWNSLSQMQQSGLLEAIEELDSSEGIDHQSIMDKFRKKYA</sequence>
<dbReference type="RefSeq" id="WP_074722916.1">
    <property type="nucleotide sequence ID" value="NZ_CBCRVS010000008.1"/>
</dbReference>
<dbReference type="Proteomes" id="UP000183658">
    <property type="component" value="Unassembled WGS sequence"/>
</dbReference>
<dbReference type="EMBL" id="FOFZ01000004">
    <property type="protein sequence ID" value="SEQ79834.1"/>
    <property type="molecule type" value="Genomic_DNA"/>
</dbReference>
<evidence type="ECO:0000313" key="2">
    <source>
        <dbReference type="Proteomes" id="UP000183658"/>
    </source>
</evidence>
<name>A0A1H9IZ00_FLAFI</name>
<evidence type="ECO:0000313" key="1">
    <source>
        <dbReference type="EMBL" id="SEQ79834.1"/>
    </source>
</evidence>
<reference evidence="2" key="1">
    <citation type="submission" date="2016-10" db="EMBL/GenBank/DDBJ databases">
        <authorList>
            <person name="Varghese N."/>
            <person name="Submissions S."/>
        </authorList>
    </citation>
    <scope>NUCLEOTIDE SEQUENCE [LARGE SCALE GENOMIC DNA]</scope>
    <source>
        <strain evidence="2">DSM 15719</strain>
    </source>
</reference>
<gene>
    <name evidence="1" type="ORF">SAMN05444355_104160</name>
</gene>
<protein>
    <submittedName>
        <fullName evidence="1">DNA phosphorothioation-dependent restriction protein DptG</fullName>
    </submittedName>
</protein>
<keyword evidence="2" id="KW-1185">Reference proteome</keyword>
<dbReference type="OrthoDB" id="1445294at2"/>
<dbReference type="AlphaFoldDB" id="A0A1H9IZ00"/>
<organism evidence="1 2">
    <name type="scientific">Flavobacterium frigoris</name>
    <dbReference type="NCBI Taxonomy" id="229204"/>
    <lineage>
        <taxon>Bacteria</taxon>
        <taxon>Pseudomonadati</taxon>
        <taxon>Bacteroidota</taxon>
        <taxon>Flavobacteriia</taxon>
        <taxon>Flavobacteriales</taxon>
        <taxon>Flavobacteriaceae</taxon>
        <taxon>Flavobacterium</taxon>
    </lineage>
</organism>